<sequence length="59" mass="7084">MLLSLRFDYMRNGKYTVIFRKFRRFINLDGKTTAKNSEITQISVYTQNLLEFFPLIAFI</sequence>
<dbReference type="Proteomes" id="UP000250369">
    <property type="component" value="Unassembled WGS sequence"/>
</dbReference>
<comment type="caution">
    <text evidence="1">The sequence shown here is derived from an EMBL/GenBank/DDBJ whole genome shotgun (WGS) entry which is preliminary data.</text>
</comment>
<protein>
    <submittedName>
        <fullName evidence="1">Uncharacterized protein</fullName>
    </submittedName>
</protein>
<dbReference type="AlphaFoldDB" id="A0A329LQT1"/>
<keyword evidence="2" id="KW-1185">Reference proteome</keyword>
<gene>
    <name evidence="1" type="ORF">DQG23_39325</name>
</gene>
<dbReference type="EMBL" id="QMFB01000049">
    <property type="protein sequence ID" value="RAV09492.1"/>
    <property type="molecule type" value="Genomic_DNA"/>
</dbReference>
<reference evidence="1 2" key="1">
    <citation type="journal article" date="2009" name="Int. J. Syst. Evol. Microbiol.">
        <title>Paenibacillus contaminans sp. nov., isolated from a contaminated laboratory plate.</title>
        <authorList>
            <person name="Chou J.H."/>
            <person name="Lee J.H."/>
            <person name="Lin M.C."/>
            <person name="Chang P.S."/>
            <person name="Arun A.B."/>
            <person name="Young C.C."/>
            <person name="Chen W.M."/>
        </authorList>
    </citation>
    <scope>NUCLEOTIDE SEQUENCE [LARGE SCALE GENOMIC DNA]</scope>
    <source>
        <strain evidence="1 2">CKOBP-6</strain>
    </source>
</reference>
<evidence type="ECO:0000313" key="1">
    <source>
        <dbReference type="EMBL" id="RAV09492.1"/>
    </source>
</evidence>
<accession>A0A329LQT1</accession>
<organism evidence="1 2">
    <name type="scientific">Paenibacillus contaminans</name>
    <dbReference type="NCBI Taxonomy" id="450362"/>
    <lineage>
        <taxon>Bacteria</taxon>
        <taxon>Bacillati</taxon>
        <taxon>Bacillota</taxon>
        <taxon>Bacilli</taxon>
        <taxon>Bacillales</taxon>
        <taxon>Paenibacillaceae</taxon>
        <taxon>Paenibacillus</taxon>
    </lineage>
</organism>
<proteinExistence type="predicted"/>
<evidence type="ECO:0000313" key="2">
    <source>
        <dbReference type="Proteomes" id="UP000250369"/>
    </source>
</evidence>
<name>A0A329LQT1_9BACL</name>